<keyword evidence="2" id="KW-1185">Reference proteome</keyword>
<dbReference type="Pfam" id="PF13412">
    <property type="entry name" value="HTH_24"/>
    <property type="match status" value="1"/>
</dbReference>
<evidence type="ECO:0000313" key="1">
    <source>
        <dbReference type="EMBL" id="KAJ3644090.1"/>
    </source>
</evidence>
<comment type="caution">
    <text evidence="1">The sequence shown here is derived from an EMBL/GenBank/DDBJ whole genome shotgun (WGS) entry which is preliminary data.</text>
</comment>
<dbReference type="EMBL" id="JALNTZ010000008">
    <property type="protein sequence ID" value="KAJ3644090.1"/>
    <property type="molecule type" value="Genomic_DNA"/>
</dbReference>
<proteinExistence type="predicted"/>
<reference evidence="1" key="1">
    <citation type="journal article" date="2023" name="G3 (Bethesda)">
        <title>Whole genome assemblies of Zophobas morio and Tenebrio molitor.</title>
        <authorList>
            <person name="Kaur S."/>
            <person name="Stinson S.A."/>
            <person name="diCenzo G.C."/>
        </authorList>
    </citation>
    <scope>NUCLEOTIDE SEQUENCE</scope>
    <source>
        <strain evidence="1">QUZm001</strain>
    </source>
</reference>
<evidence type="ECO:0000313" key="2">
    <source>
        <dbReference type="Proteomes" id="UP001168821"/>
    </source>
</evidence>
<organism evidence="1 2">
    <name type="scientific">Zophobas morio</name>
    <dbReference type="NCBI Taxonomy" id="2755281"/>
    <lineage>
        <taxon>Eukaryota</taxon>
        <taxon>Metazoa</taxon>
        <taxon>Ecdysozoa</taxon>
        <taxon>Arthropoda</taxon>
        <taxon>Hexapoda</taxon>
        <taxon>Insecta</taxon>
        <taxon>Pterygota</taxon>
        <taxon>Neoptera</taxon>
        <taxon>Endopterygota</taxon>
        <taxon>Coleoptera</taxon>
        <taxon>Polyphaga</taxon>
        <taxon>Cucujiformia</taxon>
        <taxon>Tenebrionidae</taxon>
        <taxon>Zophobas</taxon>
    </lineage>
</organism>
<gene>
    <name evidence="1" type="ORF">Zmor_026763</name>
</gene>
<dbReference type="Proteomes" id="UP001168821">
    <property type="component" value="Unassembled WGS sequence"/>
</dbReference>
<dbReference type="AlphaFoldDB" id="A0AA38M4U2"/>
<accession>A0AA38M4U2</accession>
<name>A0AA38M4U2_9CUCU</name>
<protein>
    <submittedName>
        <fullName evidence="1">Uncharacterized protein</fullName>
    </submittedName>
</protein>
<sequence length="83" mass="9321">MVLTSLKLTIERILQDEEQILKRVEKEPDISTRQLAAEVGVSLIVVHHTLKGQSLHPYHVQKVQALEFVDCPCPVIYCIGSQG</sequence>